<dbReference type="PANTHER" id="PTHR31190:SF142">
    <property type="entry name" value="ETHYLENE-RESPONSIVE TRANSCRIPTION FACTOR RAP2-3"/>
    <property type="match status" value="1"/>
</dbReference>
<reference evidence="8" key="1">
    <citation type="journal article" date="2016" name="Nature">
        <title>The genome of the seagrass Zostera marina reveals angiosperm adaptation to the sea.</title>
        <authorList>
            <person name="Olsen J.L."/>
            <person name="Rouze P."/>
            <person name="Verhelst B."/>
            <person name="Lin Y.-C."/>
            <person name="Bayer T."/>
            <person name="Collen J."/>
            <person name="Dattolo E."/>
            <person name="De Paoli E."/>
            <person name="Dittami S."/>
            <person name="Maumus F."/>
            <person name="Michel G."/>
            <person name="Kersting A."/>
            <person name="Lauritano C."/>
            <person name="Lohaus R."/>
            <person name="Toepel M."/>
            <person name="Tonon T."/>
            <person name="Vanneste K."/>
            <person name="Amirebrahimi M."/>
            <person name="Brakel J."/>
            <person name="Bostroem C."/>
            <person name="Chovatia M."/>
            <person name="Grimwood J."/>
            <person name="Jenkins J.W."/>
            <person name="Jueterbock A."/>
            <person name="Mraz A."/>
            <person name="Stam W.T."/>
            <person name="Tice H."/>
            <person name="Bornberg-Bauer E."/>
            <person name="Green P.J."/>
            <person name="Pearson G.A."/>
            <person name="Procaccini G."/>
            <person name="Duarte C.M."/>
            <person name="Schmutz J."/>
            <person name="Reusch T.B.H."/>
            <person name="Van de Peer Y."/>
        </authorList>
    </citation>
    <scope>NUCLEOTIDE SEQUENCE [LARGE SCALE GENOMIC DNA]</scope>
    <source>
        <strain evidence="8">cv. Finnish</strain>
    </source>
</reference>
<dbReference type="OrthoDB" id="668733at2759"/>
<dbReference type="FunFam" id="3.30.730.10:FF:000001">
    <property type="entry name" value="Ethylene-responsive transcription factor 2"/>
    <property type="match status" value="1"/>
</dbReference>
<comment type="subcellular location">
    <subcellularLocation>
        <location evidence="1">Nucleus</location>
    </subcellularLocation>
</comment>
<sequence>MKRHHSINNTHHTHYTTDFYPFSNLFASSRRHFAKMCGGAILTDFIRIPLRSSSRRLTDELLFSDLSVYGDTVDGSKQKRKIDNSVSVGTDDADFEADFMRFEDDSEVGLIQLTDAKPFSSPLETAAPFCRKGALATQTPLASVPKVTGNRSNKRERKNQYRGIRQRPWGKWAAEIRDPSKGVRVWLGTFNTAEEAARAYDVEARRIRGEKAKLNFPEETSSVAGQNPVAKPAAKKIAKTVIPSEDLIPKENLDYLNDMDQKLVTKPTAKKILKKAIPSEKLSTKEENLDYLNHLDLDFYYSFAPNEDNEQPILPSAFPNSEQGSNSYGYSGLVVESEAKTPEITSVLNDSVREMLFMDDEAPQKKLKNNSGVAVAADQNGNLMNMSEDLTFDPYMFLDIPFLGGNNTDGSVESMLSGDDLTEDNNSNPIDLWSFDDIPMIEDLLF</sequence>
<dbReference type="GO" id="GO:0003677">
    <property type="term" value="F:DNA binding"/>
    <property type="evidence" value="ECO:0007669"/>
    <property type="project" value="UniProtKB-KW"/>
</dbReference>
<dbReference type="STRING" id="29655.A0A0K9NMP1"/>
<dbReference type="InterPro" id="IPR036955">
    <property type="entry name" value="AP2/ERF_dom_sf"/>
</dbReference>
<dbReference type="SUPFAM" id="SSF54171">
    <property type="entry name" value="DNA-binding domain"/>
    <property type="match status" value="1"/>
</dbReference>
<dbReference type="Pfam" id="PF00847">
    <property type="entry name" value="AP2"/>
    <property type="match status" value="1"/>
</dbReference>
<dbReference type="EMBL" id="LFYR01002015">
    <property type="protein sequence ID" value="KMZ57878.1"/>
    <property type="molecule type" value="Genomic_DNA"/>
</dbReference>
<evidence type="ECO:0000256" key="1">
    <source>
        <dbReference type="ARBA" id="ARBA00004123"/>
    </source>
</evidence>
<dbReference type="InterPro" id="IPR001471">
    <property type="entry name" value="AP2/ERF_dom"/>
</dbReference>
<comment type="caution">
    <text evidence="7">The sequence shown here is derived from an EMBL/GenBank/DDBJ whole genome shotgun (WGS) entry which is preliminary data.</text>
</comment>
<keyword evidence="5" id="KW-0539">Nucleus</keyword>
<organism evidence="7 8">
    <name type="scientific">Zostera marina</name>
    <name type="common">Eelgrass</name>
    <dbReference type="NCBI Taxonomy" id="29655"/>
    <lineage>
        <taxon>Eukaryota</taxon>
        <taxon>Viridiplantae</taxon>
        <taxon>Streptophyta</taxon>
        <taxon>Embryophyta</taxon>
        <taxon>Tracheophyta</taxon>
        <taxon>Spermatophyta</taxon>
        <taxon>Magnoliopsida</taxon>
        <taxon>Liliopsida</taxon>
        <taxon>Zosteraceae</taxon>
        <taxon>Zostera</taxon>
    </lineage>
</organism>
<name>A0A0K9NMP1_ZOSMR</name>
<evidence type="ECO:0000259" key="6">
    <source>
        <dbReference type="PROSITE" id="PS51032"/>
    </source>
</evidence>
<dbReference type="InterPro" id="IPR044808">
    <property type="entry name" value="ERF_plant"/>
</dbReference>
<dbReference type="AlphaFoldDB" id="A0A0K9NMP1"/>
<dbReference type="InterPro" id="IPR016177">
    <property type="entry name" value="DNA-bd_dom_sf"/>
</dbReference>
<dbReference type="Proteomes" id="UP000036987">
    <property type="component" value="Unassembled WGS sequence"/>
</dbReference>
<dbReference type="GO" id="GO:0005634">
    <property type="term" value="C:nucleus"/>
    <property type="evidence" value="ECO:0007669"/>
    <property type="project" value="UniProtKB-SubCell"/>
</dbReference>
<protein>
    <submittedName>
        <fullName evidence="7">Ethylene-responsive transcription factor 1</fullName>
    </submittedName>
</protein>
<accession>A0A0K9NMP1</accession>
<evidence type="ECO:0000256" key="2">
    <source>
        <dbReference type="ARBA" id="ARBA00023015"/>
    </source>
</evidence>
<evidence type="ECO:0000256" key="4">
    <source>
        <dbReference type="ARBA" id="ARBA00023163"/>
    </source>
</evidence>
<feature type="domain" description="AP2/ERF" evidence="6">
    <location>
        <begin position="160"/>
        <end position="217"/>
    </location>
</feature>
<dbReference type="PRINTS" id="PR00367">
    <property type="entry name" value="ETHRSPELEMNT"/>
</dbReference>
<evidence type="ECO:0000256" key="5">
    <source>
        <dbReference type="ARBA" id="ARBA00023242"/>
    </source>
</evidence>
<keyword evidence="3" id="KW-0238">DNA-binding</keyword>
<proteinExistence type="predicted"/>
<evidence type="ECO:0000256" key="3">
    <source>
        <dbReference type="ARBA" id="ARBA00023125"/>
    </source>
</evidence>
<evidence type="ECO:0000313" key="7">
    <source>
        <dbReference type="EMBL" id="KMZ57878.1"/>
    </source>
</evidence>
<dbReference type="Gene3D" id="3.30.730.10">
    <property type="entry name" value="AP2/ERF domain"/>
    <property type="match status" value="1"/>
</dbReference>
<dbReference type="GO" id="GO:0003700">
    <property type="term" value="F:DNA-binding transcription factor activity"/>
    <property type="evidence" value="ECO:0007669"/>
    <property type="project" value="InterPro"/>
</dbReference>
<dbReference type="PANTHER" id="PTHR31190">
    <property type="entry name" value="DNA-BINDING DOMAIN"/>
    <property type="match status" value="1"/>
</dbReference>
<dbReference type="PROSITE" id="PS51032">
    <property type="entry name" value="AP2_ERF"/>
    <property type="match status" value="1"/>
</dbReference>
<evidence type="ECO:0000313" key="8">
    <source>
        <dbReference type="Proteomes" id="UP000036987"/>
    </source>
</evidence>
<dbReference type="GO" id="GO:0009873">
    <property type="term" value="P:ethylene-activated signaling pathway"/>
    <property type="evidence" value="ECO:0007669"/>
    <property type="project" value="InterPro"/>
</dbReference>
<keyword evidence="2" id="KW-0805">Transcription regulation</keyword>
<dbReference type="CDD" id="cd00018">
    <property type="entry name" value="AP2"/>
    <property type="match status" value="1"/>
</dbReference>
<keyword evidence="4" id="KW-0804">Transcription</keyword>
<keyword evidence="8" id="KW-1185">Reference proteome</keyword>
<gene>
    <name evidence="7" type="ORF">ZOSMA_81G00960</name>
</gene>
<dbReference type="SMART" id="SM00380">
    <property type="entry name" value="AP2"/>
    <property type="match status" value="1"/>
</dbReference>